<dbReference type="InterPro" id="IPR027417">
    <property type="entry name" value="P-loop_NTPase"/>
</dbReference>
<dbReference type="RefSeq" id="WP_048644025.1">
    <property type="nucleotide sequence ID" value="NZ_CP012040.1"/>
</dbReference>
<evidence type="ECO:0000256" key="3">
    <source>
        <dbReference type="ARBA" id="ARBA00022801"/>
    </source>
</evidence>
<dbReference type="CDD" id="cd18796">
    <property type="entry name" value="SF2_C_LHR"/>
    <property type="match status" value="1"/>
</dbReference>
<dbReference type="KEGG" id="camu:CA2015_4658"/>
<dbReference type="Proteomes" id="UP000036520">
    <property type="component" value="Chromosome"/>
</dbReference>
<keyword evidence="7" id="KW-0234">DNA repair</keyword>
<dbReference type="InterPro" id="IPR011545">
    <property type="entry name" value="DEAD/DEAH_box_helicase_dom"/>
</dbReference>
<evidence type="ECO:0000256" key="7">
    <source>
        <dbReference type="ARBA" id="ARBA00023204"/>
    </source>
</evidence>
<evidence type="ECO:0000256" key="9">
    <source>
        <dbReference type="ARBA" id="ARBA00093467"/>
    </source>
</evidence>
<name>A0A0H4PIP8_9BACT</name>
<dbReference type="SMART" id="SM00490">
    <property type="entry name" value="HELICc"/>
    <property type="match status" value="1"/>
</dbReference>
<dbReference type="InterPro" id="IPR052511">
    <property type="entry name" value="ATP-dep_Helicase"/>
</dbReference>
<keyword evidence="5" id="KW-0067">ATP-binding</keyword>
<comment type="similarity">
    <text evidence="9">Belongs to the Lhr helicase family. Lhr-Core subfamily.</text>
</comment>
<evidence type="ECO:0000256" key="1">
    <source>
        <dbReference type="ARBA" id="ARBA00022741"/>
    </source>
</evidence>
<dbReference type="GO" id="GO:0016887">
    <property type="term" value="F:ATP hydrolysis activity"/>
    <property type="evidence" value="ECO:0007669"/>
    <property type="project" value="TreeGrafter"/>
</dbReference>
<dbReference type="EMBL" id="CP012040">
    <property type="protein sequence ID" value="AKP53989.1"/>
    <property type="molecule type" value="Genomic_DNA"/>
</dbReference>
<dbReference type="NCBIfam" id="TIGR04121">
    <property type="entry name" value="DEXH_lig_assoc"/>
    <property type="match status" value="1"/>
</dbReference>
<dbReference type="Pfam" id="PF19306">
    <property type="entry name" value="WHD_Lhr"/>
    <property type="match status" value="1"/>
</dbReference>
<dbReference type="Gene3D" id="3.40.50.300">
    <property type="entry name" value="P-loop containing nucleotide triphosphate hydrolases"/>
    <property type="match status" value="2"/>
</dbReference>
<dbReference type="InterPro" id="IPR013701">
    <property type="entry name" value="Lhr-like_DEAD/DEAH_assoc"/>
</dbReference>
<accession>A0A0H4PIP8</accession>
<dbReference type="SUPFAM" id="SSF52540">
    <property type="entry name" value="P-loop containing nucleoside triphosphate hydrolases"/>
    <property type="match status" value="1"/>
</dbReference>
<dbReference type="OrthoDB" id="9815222at2"/>
<dbReference type="InterPro" id="IPR001650">
    <property type="entry name" value="Helicase_C-like"/>
</dbReference>
<evidence type="ECO:0000313" key="12">
    <source>
        <dbReference type="EMBL" id="AKP53989.1"/>
    </source>
</evidence>
<dbReference type="SMART" id="SM00487">
    <property type="entry name" value="DEXDc"/>
    <property type="match status" value="1"/>
</dbReference>
<dbReference type="PIRSF" id="PIRSF037307">
    <property type="entry name" value="Lhr-like_helic_prd"/>
    <property type="match status" value="1"/>
</dbReference>
<organism evidence="12 13">
    <name type="scientific">Cyclobacterium amurskyense</name>
    <dbReference type="NCBI Taxonomy" id="320787"/>
    <lineage>
        <taxon>Bacteria</taxon>
        <taxon>Pseudomonadati</taxon>
        <taxon>Bacteroidota</taxon>
        <taxon>Cytophagia</taxon>
        <taxon>Cytophagales</taxon>
        <taxon>Cyclobacteriaceae</taxon>
        <taxon>Cyclobacterium</taxon>
    </lineage>
</organism>
<dbReference type="STRING" id="320787.CA2015_4658"/>
<proteinExistence type="inferred from homology"/>
<dbReference type="PROSITE" id="PS51192">
    <property type="entry name" value="HELICASE_ATP_BIND_1"/>
    <property type="match status" value="1"/>
</dbReference>
<keyword evidence="6" id="KW-0238">DNA-binding</keyword>
<protein>
    <submittedName>
        <fullName evidence="12">DEAD/H associated domain protein</fullName>
    </submittedName>
</protein>
<dbReference type="Pfam" id="PF08494">
    <property type="entry name" value="DEAD_assoc"/>
    <property type="match status" value="1"/>
</dbReference>
<gene>
    <name evidence="12" type="ORF">CA2015_4658</name>
</gene>
<dbReference type="GO" id="GO:0005524">
    <property type="term" value="F:ATP binding"/>
    <property type="evidence" value="ECO:0007669"/>
    <property type="project" value="UniProtKB-KW"/>
</dbReference>
<dbReference type="GO" id="GO:0003677">
    <property type="term" value="F:DNA binding"/>
    <property type="evidence" value="ECO:0007669"/>
    <property type="project" value="UniProtKB-KW"/>
</dbReference>
<feature type="domain" description="Helicase C-terminal" evidence="11">
    <location>
        <begin position="245"/>
        <end position="392"/>
    </location>
</feature>
<dbReference type="AlphaFoldDB" id="A0A0H4PIP8"/>
<evidence type="ECO:0000256" key="8">
    <source>
        <dbReference type="ARBA" id="ARBA00023235"/>
    </source>
</evidence>
<evidence type="ECO:0000259" key="11">
    <source>
        <dbReference type="PROSITE" id="PS51194"/>
    </source>
</evidence>
<keyword evidence="13" id="KW-1185">Reference proteome</keyword>
<reference evidence="12 13" key="1">
    <citation type="submission" date="2015-07" db="EMBL/GenBank/DDBJ databases">
        <authorList>
            <person name="Kim K.M."/>
        </authorList>
    </citation>
    <scope>NUCLEOTIDE SEQUENCE [LARGE SCALE GENOMIC DNA]</scope>
    <source>
        <strain evidence="12 13">KCTC 12363</strain>
    </source>
</reference>
<keyword evidence="2" id="KW-0227">DNA damage</keyword>
<dbReference type="GO" id="GO:0006281">
    <property type="term" value="P:DNA repair"/>
    <property type="evidence" value="ECO:0007669"/>
    <property type="project" value="UniProtKB-KW"/>
</dbReference>
<dbReference type="GO" id="GO:0004386">
    <property type="term" value="F:helicase activity"/>
    <property type="evidence" value="ECO:0007669"/>
    <property type="project" value="UniProtKB-KW"/>
</dbReference>
<keyword evidence="4" id="KW-0347">Helicase</keyword>
<sequence length="814" mass="92265">MKNEWVKDWYSLKNRTPYDFQKACLKNYLAGESGLLNAPTGSGKTMALWIPVLQEYVNQYPDSWKKPRKNGLQVIWVTPLRALAQDIAQAMKEVCSETGLAWRVAVRNGDTSAAQRQQQKRSMPECLITTPESLHLLMAQKGNGLLFQNLKAIIVDEWHELLANKRGVQIQLAISYLRTIAKTSIKVWGISATIGNLSQAHQVLIGPQAPVLIVRSKLKKKIKVSSVLPDEVEKYPWAGHLGVKLLPKIIPIIEKSQTVLLFTNTRAQTEIWYQKILEAKPDWAGVMAMHHGSLDPQVREWVENALHEKKLKLVVCTSSLDLGVDFRPVDTVIQIGGPKGVTRFVQRAGRSGHEPGATSKIFFVPTHSLELIEASALRKAIDKGEFEDQIPMEDCYDVGVQFLVTLALGDGFKSEKAYLLMKSCFSFRNLTREKFDWMLAFITVGGKALGSYEEFSKVKISEEGLYQVVDRKIAMRHRLSIGTIVSDPMIQVKFITGGYIGSVEESFITKLKPGDAFWFAGRNLEFIKVKEMKALVRKSKKKTGTIPRWMGGRMPLSSRLAYMIRQELQNASDDHLDSIELKTILPILQLQKNLSEVPNQQSLLIEKCKSKEGYHVFFYPFEGRFVHEILAALVAYRISISHPISLSIAMNDYGFELLSDSPIPIEDCLEGDLFRRQNLMDDIFASINESEMGKRRFREIAAIAGLVFQGYPGKSVPTRHLHASSGIIYGVFESYDPDNLLLQQAQQEVMQIQMEKNRLFQVIERINKHEINLINTKKLSPFAFPIMVDRLSRNNISSENLTDRILRLQFELLD</sequence>
<dbReference type="InterPro" id="IPR017170">
    <property type="entry name" value="Lhr-like"/>
</dbReference>
<evidence type="ECO:0000256" key="5">
    <source>
        <dbReference type="ARBA" id="ARBA00022840"/>
    </source>
</evidence>
<dbReference type="PANTHER" id="PTHR47962:SF3">
    <property type="entry name" value="LARGE ATP-DEPENDENT HELICASE-RELATED PROTEIN"/>
    <property type="match status" value="1"/>
</dbReference>
<keyword evidence="8" id="KW-0413">Isomerase</keyword>
<evidence type="ECO:0000256" key="4">
    <source>
        <dbReference type="ARBA" id="ARBA00022806"/>
    </source>
</evidence>
<dbReference type="PANTHER" id="PTHR47962">
    <property type="entry name" value="ATP-DEPENDENT HELICASE LHR-RELATED-RELATED"/>
    <property type="match status" value="1"/>
</dbReference>
<evidence type="ECO:0000259" key="10">
    <source>
        <dbReference type="PROSITE" id="PS51192"/>
    </source>
</evidence>
<keyword evidence="1" id="KW-0547">Nucleotide-binding</keyword>
<dbReference type="Pfam" id="PF00271">
    <property type="entry name" value="Helicase_C"/>
    <property type="match status" value="1"/>
</dbReference>
<evidence type="ECO:0000256" key="6">
    <source>
        <dbReference type="ARBA" id="ARBA00023125"/>
    </source>
</evidence>
<dbReference type="InterPro" id="IPR026362">
    <property type="entry name" value="DEXH_lig_assoc"/>
</dbReference>
<dbReference type="Pfam" id="PF00270">
    <property type="entry name" value="DEAD"/>
    <property type="match status" value="1"/>
</dbReference>
<dbReference type="PROSITE" id="PS51194">
    <property type="entry name" value="HELICASE_CTER"/>
    <property type="match status" value="1"/>
</dbReference>
<dbReference type="InterPro" id="IPR014001">
    <property type="entry name" value="Helicase_ATP-bd"/>
</dbReference>
<dbReference type="PATRIC" id="fig|320787.5.peg.5098"/>
<keyword evidence="3" id="KW-0378">Hydrolase</keyword>
<evidence type="ECO:0000256" key="2">
    <source>
        <dbReference type="ARBA" id="ARBA00022763"/>
    </source>
</evidence>
<dbReference type="InterPro" id="IPR045628">
    <property type="entry name" value="Lhr_WH_dom"/>
</dbReference>
<dbReference type="CDD" id="cd17922">
    <property type="entry name" value="DEXHc_LHR-like"/>
    <property type="match status" value="1"/>
</dbReference>
<evidence type="ECO:0000313" key="13">
    <source>
        <dbReference type="Proteomes" id="UP000036520"/>
    </source>
</evidence>
<feature type="domain" description="Helicase ATP-binding" evidence="10">
    <location>
        <begin position="25"/>
        <end position="212"/>
    </location>
</feature>